<evidence type="ECO:0008006" key="4">
    <source>
        <dbReference type="Google" id="ProtNLM"/>
    </source>
</evidence>
<dbReference type="Proteomes" id="UP000337909">
    <property type="component" value="Unassembled WGS sequence"/>
</dbReference>
<dbReference type="OrthoDB" id="6897844at2"/>
<protein>
    <recommendedName>
        <fullName evidence="4">Phage holin family protein</fullName>
    </recommendedName>
</protein>
<keyword evidence="1" id="KW-0812">Transmembrane</keyword>
<organism evidence="2 3">
    <name type="scientific">Pseudomonas fluorescens</name>
    <dbReference type="NCBI Taxonomy" id="294"/>
    <lineage>
        <taxon>Bacteria</taxon>
        <taxon>Pseudomonadati</taxon>
        <taxon>Pseudomonadota</taxon>
        <taxon>Gammaproteobacteria</taxon>
        <taxon>Pseudomonadales</taxon>
        <taxon>Pseudomonadaceae</taxon>
        <taxon>Pseudomonas</taxon>
    </lineage>
</organism>
<evidence type="ECO:0000313" key="2">
    <source>
        <dbReference type="EMBL" id="VVO30266.1"/>
    </source>
</evidence>
<dbReference type="AlphaFoldDB" id="A0A5E7ETP2"/>
<feature type="transmembrane region" description="Helical" evidence="1">
    <location>
        <begin position="37"/>
        <end position="58"/>
    </location>
</feature>
<reference evidence="2 3" key="1">
    <citation type="submission" date="2019-09" db="EMBL/GenBank/DDBJ databases">
        <authorList>
            <person name="Chandra G."/>
            <person name="Truman W A."/>
        </authorList>
    </citation>
    <scope>NUCLEOTIDE SEQUENCE [LARGE SCALE GENOMIC DNA]</scope>
    <source>
        <strain evidence="2">PS691</strain>
    </source>
</reference>
<dbReference type="EMBL" id="CABVHQ010000069">
    <property type="protein sequence ID" value="VVO30266.1"/>
    <property type="molecule type" value="Genomic_DNA"/>
</dbReference>
<sequence>MGVLMFTLTFTTAISYLLSAFRLACYQRDEKRHCWRGGLLTSLCGVVFCLAGMDVLLTRHPVSLWQAFISVLLCGLIIRCGGNLGLLWRTVKQGRVEPL</sequence>
<gene>
    <name evidence="2" type="ORF">PS691_04882</name>
</gene>
<evidence type="ECO:0000256" key="1">
    <source>
        <dbReference type="SAM" id="Phobius"/>
    </source>
</evidence>
<accession>A0A5E7ETP2</accession>
<feature type="transmembrane region" description="Helical" evidence="1">
    <location>
        <begin position="6"/>
        <end position="25"/>
    </location>
</feature>
<proteinExistence type="predicted"/>
<name>A0A5E7ETP2_PSEFL</name>
<feature type="transmembrane region" description="Helical" evidence="1">
    <location>
        <begin position="64"/>
        <end position="88"/>
    </location>
</feature>
<dbReference type="InterPro" id="IPR008473">
    <property type="entry name" value="Phage_holin_3_7"/>
</dbReference>
<keyword evidence="1" id="KW-0472">Membrane</keyword>
<evidence type="ECO:0000313" key="3">
    <source>
        <dbReference type="Proteomes" id="UP000337909"/>
    </source>
</evidence>
<dbReference type="Pfam" id="PF05449">
    <property type="entry name" value="Phage_holin_3_7"/>
    <property type="match status" value="1"/>
</dbReference>
<keyword evidence="1" id="KW-1133">Transmembrane helix</keyword>